<evidence type="ECO:0000256" key="5">
    <source>
        <dbReference type="ARBA" id="ARBA00022741"/>
    </source>
</evidence>
<keyword evidence="5" id="KW-0547">Nucleotide-binding</keyword>
<dbReference type="EC" id="2.7.13.3" evidence="2"/>
<dbReference type="Gene3D" id="1.10.287.130">
    <property type="match status" value="1"/>
</dbReference>
<keyword evidence="9" id="KW-0175">Coiled coil</keyword>
<keyword evidence="3" id="KW-0597">Phosphoprotein</keyword>
<dbReference type="InterPro" id="IPR004358">
    <property type="entry name" value="Sig_transdc_His_kin-like_C"/>
</dbReference>
<evidence type="ECO:0000256" key="6">
    <source>
        <dbReference type="ARBA" id="ARBA00022777"/>
    </source>
</evidence>
<dbReference type="PANTHER" id="PTHR43065">
    <property type="entry name" value="SENSOR HISTIDINE KINASE"/>
    <property type="match status" value="1"/>
</dbReference>
<dbReference type="Pfam" id="PF00512">
    <property type="entry name" value="HisKA"/>
    <property type="match status" value="1"/>
</dbReference>
<dbReference type="InterPro" id="IPR036890">
    <property type="entry name" value="HATPase_C_sf"/>
</dbReference>
<feature type="transmembrane region" description="Helical" evidence="10">
    <location>
        <begin position="267"/>
        <end position="285"/>
    </location>
</feature>
<feature type="transmembrane region" description="Helical" evidence="10">
    <location>
        <begin position="20"/>
        <end position="41"/>
    </location>
</feature>
<dbReference type="Gene3D" id="3.30.565.10">
    <property type="entry name" value="Histidine kinase-like ATPase, C-terminal domain"/>
    <property type="match status" value="1"/>
</dbReference>
<dbReference type="SMART" id="SM00388">
    <property type="entry name" value="HisKA"/>
    <property type="match status" value="1"/>
</dbReference>
<evidence type="ECO:0000313" key="12">
    <source>
        <dbReference type="EMBL" id="QTA82192.1"/>
    </source>
</evidence>
<dbReference type="InterPro" id="IPR036097">
    <property type="entry name" value="HisK_dim/P_sf"/>
</dbReference>
<dbReference type="SUPFAM" id="SSF55874">
    <property type="entry name" value="ATPase domain of HSP90 chaperone/DNA topoisomerase II/histidine kinase"/>
    <property type="match status" value="1"/>
</dbReference>
<evidence type="ECO:0000313" key="13">
    <source>
        <dbReference type="Proteomes" id="UP000663720"/>
    </source>
</evidence>
<dbReference type="Proteomes" id="UP000663720">
    <property type="component" value="Chromosome"/>
</dbReference>
<keyword evidence="6 12" id="KW-0418">Kinase</keyword>
<keyword evidence="10" id="KW-0812">Transmembrane</keyword>
<dbReference type="PROSITE" id="PS50109">
    <property type="entry name" value="HIS_KIN"/>
    <property type="match status" value="1"/>
</dbReference>
<gene>
    <name evidence="12" type="ORF">dnl_45630</name>
</gene>
<dbReference type="GO" id="GO:0005524">
    <property type="term" value="F:ATP binding"/>
    <property type="evidence" value="ECO:0007669"/>
    <property type="project" value="UniProtKB-KW"/>
</dbReference>
<evidence type="ECO:0000256" key="2">
    <source>
        <dbReference type="ARBA" id="ARBA00012438"/>
    </source>
</evidence>
<dbReference type="KEGG" id="dli:dnl_45630"/>
<keyword evidence="7" id="KW-0067">ATP-binding</keyword>
<accession>A0A975BB94</accession>
<dbReference type="Pfam" id="PF02518">
    <property type="entry name" value="HATPase_c"/>
    <property type="match status" value="1"/>
</dbReference>
<evidence type="ECO:0000256" key="10">
    <source>
        <dbReference type="SAM" id="Phobius"/>
    </source>
</evidence>
<evidence type="ECO:0000256" key="7">
    <source>
        <dbReference type="ARBA" id="ARBA00022840"/>
    </source>
</evidence>
<dbReference type="RefSeq" id="WP_207688150.1">
    <property type="nucleotide sequence ID" value="NZ_CP061799.1"/>
</dbReference>
<protein>
    <recommendedName>
        <fullName evidence="2">histidine kinase</fullName>
        <ecNumber evidence="2">2.7.13.3</ecNumber>
    </recommendedName>
</protein>
<keyword evidence="8" id="KW-0902">Two-component regulatory system</keyword>
<evidence type="ECO:0000256" key="8">
    <source>
        <dbReference type="ARBA" id="ARBA00023012"/>
    </source>
</evidence>
<dbReference type="EMBL" id="CP061799">
    <property type="protein sequence ID" value="QTA82192.1"/>
    <property type="molecule type" value="Genomic_DNA"/>
</dbReference>
<evidence type="ECO:0000259" key="11">
    <source>
        <dbReference type="PROSITE" id="PS50109"/>
    </source>
</evidence>
<keyword evidence="10" id="KW-0472">Membrane</keyword>
<feature type="domain" description="Histidine kinase" evidence="11">
    <location>
        <begin position="318"/>
        <end position="527"/>
    </location>
</feature>
<evidence type="ECO:0000256" key="3">
    <source>
        <dbReference type="ARBA" id="ARBA00022553"/>
    </source>
</evidence>
<proteinExistence type="predicted"/>
<keyword evidence="13" id="KW-1185">Reference proteome</keyword>
<name>A0A975BB94_9BACT</name>
<dbReference type="AlphaFoldDB" id="A0A975BB94"/>
<dbReference type="CDD" id="cd00082">
    <property type="entry name" value="HisKA"/>
    <property type="match status" value="1"/>
</dbReference>
<keyword evidence="4" id="KW-0808">Transferase</keyword>
<keyword evidence="10" id="KW-1133">Transmembrane helix</keyword>
<dbReference type="InterPro" id="IPR003594">
    <property type="entry name" value="HATPase_dom"/>
</dbReference>
<evidence type="ECO:0000256" key="1">
    <source>
        <dbReference type="ARBA" id="ARBA00000085"/>
    </source>
</evidence>
<organism evidence="12 13">
    <name type="scientific">Desulfonema limicola</name>
    <dbReference type="NCBI Taxonomy" id="45656"/>
    <lineage>
        <taxon>Bacteria</taxon>
        <taxon>Pseudomonadati</taxon>
        <taxon>Thermodesulfobacteriota</taxon>
        <taxon>Desulfobacteria</taxon>
        <taxon>Desulfobacterales</taxon>
        <taxon>Desulfococcaceae</taxon>
        <taxon>Desulfonema</taxon>
    </lineage>
</organism>
<dbReference type="SMART" id="SM00387">
    <property type="entry name" value="HATPase_c"/>
    <property type="match status" value="1"/>
</dbReference>
<evidence type="ECO:0000256" key="9">
    <source>
        <dbReference type="SAM" id="Coils"/>
    </source>
</evidence>
<dbReference type="SUPFAM" id="SSF47384">
    <property type="entry name" value="Homodimeric domain of signal transducing histidine kinase"/>
    <property type="match status" value="1"/>
</dbReference>
<dbReference type="InterPro" id="IPR005467">
    <property type="entry name" value="His_kinase_dom"/>
</dbReference>
<dbReference type="PANTHER" id="PTHR43065:SF10">
    <property type="entry name" value="PEROXIDE STRESS-ACTIVATED HISTIDINE KINASE MAK3"/>
    <property type="match status" value="1"/>
</dbReference>
<comment type="catalytic activity">
    <reaction evidence="1">
        <text>ATP + protein L-histidine = ADP + protein N-phospho-L-histidine.</text>
        <dbReference type="EC" id="2.7.13.3"/>
    </reaction>
</comment>
<feature type="coiled-coil region" evidence="9">
    <location>
        <begin position="327"/>
        <end position="361"/>
    </location>
</feature>
<reference evidence="12" key="1">
    <citation type="journal article" date="2021" name="Microb. Physiol.">
        <title>Proteogenomic Insights into the Physiology of Marine, Sulfate-Reducing, Filamentous Desulfonema limicola and Desulfonema magnum.</title>
        <authorList>
            <person name="Schnaars V."/>
            <person name="Wohlbrand L."/>
            <person name="Scheve S."/>
            <person name="Hinrichs C."/>
            <person name="Reinhardt R."/>
            <person name="Rabus R."/>
        </authorList>
    </citation>
    <scope>NUCLEOTIDE SEQUENCE</scope>
    <source>
        <strain evidence="12">5ac10</strain>
    </source>
</reference>
<dbReference type="PRINTS" id="PR00344">
    <property type="entry name" value="BCTRLSENSOR"/>
</dbReference>
<sequence length="527" mass="59957">MKQDSRIIFKKTDYNRVLPAWKGSLFLFSLLIIIVLLYFLWQMRQLQQIFLTHSLEQSKILASVIERNARSAVVSQQTIEKIIHIFLGSTAKFIDYLDAVEPFSESELLEFALESGLAGICIVKQSGEYTQGPENWLDTEIISCRTEDQILKHLPLKHLFILNLQRIEAKGCIILGFAAAHIEKMHENIGVSHLLESLSGLSDIKYVLIEPGINNKPGTSHSPDAKIKKYKNIQVAETRLEFGKDMLVLGMDTKHFLARTRQLWNEFFFFSAVLALFGIFFSWLFHHFQTGYLTKIREIERELAHQREDAALGRSAAAITHEIRNPLNAMSMGLQRLQIEADDLSDEYQQLIDDILKALKRTNSIVSNISQYAKPLTPQKKKIKIRETADHILSLYRKKCEDYGVKIDCSIPENHEINADSGMIEQVMENLIKNAVEAQSPDTETDKRFIKISTDINGKNTKISVENSGFNMNISQAREILEPYFTTKTRGTGLGLSIVQKIVYAHQGQIEVNVPEPGIIRITISIP</sequence>
<dbReference type="InterPro" id="IPR003661">
    <property type="entry name" value="HisK_dim/P_dom"/>
</dbReference>
<dbReference type="GO" id="GO:0000155">
    <property type="term" value="F:phosphorelay sensor kinase activity"/>
    <property type="evidence" value="ECO:0007669"/>
    <property type="project" value="InterPro"/>
</dbReference>
<evidence type="ECO:0000256" key="4">
    <source>
        <dbReference type="ARBA" id="ARBA00022679"/>
    </source>
</evidence>